<organism evidence="1 2">
    <name type="scientific">Streptomyces rubradiris</name>
    <name type="common">Streptomyces achromogenes subsp. rubradiris</name>
    <dbReference type="NCBI Taxonomy" id="285531"/>
    <lineage>
        <taxon>Bacteria</taxon>
        <taxon>Bacillati</taxon>
        <taxon>Actinomycetota</taxon>
        <taxon>Actinomycetes</taxon>
        <taxon>Kitasatosporales</taxon>
        <taxon>Streptomycetaceae</taxon>
        <taxon>Streptomyces</taxon>
    </lineage>
</organism>
<dbReference type="RefSeq" id="WP_189999689.1">
    <property type="nucleotide sequence ID" value="NZ_BNCB01000032.1"/>
</dbReference>
<gene>
    <name evidence="1" type="ORF">Srubr_02460</name>
</gene>
<dbReference type="InterPro" id="IPR036388">
    <property type="entry name" value="WH-like_DNA-bd_sf"/>
</dbReference>
<accession>A0ABQ3R3H5</accession>
<evidence type="ECO:0000313" key="2">
    <source>
        <dbReference type="Proteomes" id="UP000646738"/>
    </source>
</evidence>
<keyword evidence="2" id="KW-1185">Reference proteome</keyword>
<dbReference type="Pfam" id="PF13384">
    <property type="entry name" value="HTH_23"/>
    <property type="match status" value="1"/>
</dbReference>
<protein>
    <recommendedName>
        <fullName evidence="3">Homeodomain-like domain-containing protein</fullName>
    </recommendedName>
</protein>
<dbReference type="Gene3D" id="1.10.10.10">
    <property type="entry name" value="Winged helix-like DNA-binding domain superfamily/Winged helix DNA-binding domain"/>
    <property type="match status" value="1"/>
</dbReference>
<dbReference type="Proteomes" id="UP000646738">
    <property type="component" value="Unassembled WGS sequence"/>
</dbReference>
<reference evidence="2" key="1">
    <citation type="submission" date="2023-07" db="EMBL/GenBank/DDBJ databases">
        <title>Whole genome shotgun sequence of Streptomyces achromogenes subsp. rubradiris NBRC 14000.</title>
        <authorList>
            <person name="Komaki H."/>
            <person name="Tamura T."/>
        </authorList>
    </citation>
    <scope>NUCLEOTIDE SEQUENCE [LARGE SCALE GENOMIC DNA]</scope>
    <source>
        <strain evidence="2">NBRC 14000</strain>
    </source>
</reference>
<name>A0ABQ3R3H5_STRRR</name>
<dbReference type="SUPFAM" id="SSF46689">
    <property type="entry name" value="Homeodomain-like"/>
    <property type="match status" value="1"/>
</dbReference>
<dbReference type="EMBL" id="BNEA01000001">
    <property type="protein sequence ID" value="GHI50400.1"/>
    <property type="molecule type" value="Genomic_DNA"/>
</dbReference>
<comment type="caution">
    <text evidence="1">The sequence shown here is derived from an EMBL/GenBank/DDBJ whole genome shotgun (WGS) entry which is preliminary data.</text>
</comment>
<proteinExistence type="predicted"/>
<dbReference type="InterPro" id="IPR009057">
    <property type="entry name" value="Homeodomain-like_sf"/>
</dbReference>
<evidence type="ECO:0008006" key="3">
    <source>
        <dbReference type="Google" id="ProtNLM"/>
    </source>
</evidence>
<sequence>MDDEEVRRVSDALDAVEQIADREERVRAQSKIMAEQVRRNKVWAQERSELIRELWNDGNGLSYRQIADRLGIKLSTVQDVFRGYKGSGTVRPKKEASDG</sequence>
<evidence type="ECO:0000313" key="1">
    <source>
        <dbReference type="EMBL" id="GHI50400.1"/>
    </source>
</evidence>